<reference evidence="4" key="1">
    <citation type="journal article" date="2019" name="Int. J. Syst. Evol. Microbiol.">
        <title>The Global Catalogue of Microorganisms (GCM) 10K type strain sequencing project: providing services to taxonomists for standard genome sequencing and annotation.</title>
        <authorList>
            <consortium name="The Broad Institute Genomics Platform"/>
            <consortium name="The Broad Institute Genome Sequencing Center for Infectious Disease"/>
            <person name="Wu L."/>
            <person name="Ma J."/>
        </authorList>
    </citation>
    <scope>NUCLEOTIDE SEQUENCE [LARGE SCALE GENOMIC DNA]</scope>
    <source>
        <strain evidence="4">JCM 17110</strain>
    </source>
</reference>
<protein>
    <submittedName>
        <fullName evidence="3">PQQ-dependent sugar dehydrogenase</fullName>
    </submittedName>
</protein>
<proteinExistence type="predicted"/>
<organism evidence="3 4">
    <name type="scientific">Zobellella aerophila</name>
    <dbReference type="NCBI Taxonomy" id="870480"/>
    <lineage>
        <taxon>Bacteria</taxon>
        <taxon>Pseudomonadati</taxon>
        <taxon>Pseudomonadota</taxon>
        <taxon>Gammaproteobacteria</taxon>
        <taxon>Aeromonadales</taxon>
        <taxon>Aeromonadaceae</taxon>
        <taxon>Zobellella</taxon>
    </lineage>
</organism>
<dbReference type="Gene3D" id="2.120.10.30">
    <property type="entry name" value="TolB, C-terminal domain"/>
    <property type="match status" value="1"/>
</dbReference>
<comment type="caution">
    <text evidence="3">The sequence shown here is derived from an EMBL/GenBank/DDBJ whole genome shotgun (WGS) entry which is preliminary data.</text>
</comment>
<evidence type="ECO:0000313" key="3">
    <source>
        <dbReference type="EMBL" id="GAA3527143.1"/>
    </source>
</evidence>
<name>A0ABP6V4K9_9GAMM</name>
<dbReference type="RefSeq" id="WP_344954012.1">
    <property type="nucleotide sequence ID" value="NZ_BAABCX010000001.1"/>
</dbReference>
<feature type="domain" description="Glucose/Sorbosone dehydrogenase" evidence="2">
    <location>
        <begin position="29"/>
        <end position="355"/>
    </location>
</feature>
<dbReference type="Proteomes" id="UP001500795">
    <property type="component" value="Unassembled WGS sequence"/>
</dbReference>
<feature type="signal peptide" evidence="1">
    <location>
        <begin position="1"/>
        <end position="17"/>
    </location>
</feature>
<dbReference type="PANTHER" id="PTHR19328:SF75">
    <property type="entry name" value="ALDOSE SUGAR DEHYDROGENASE YLII"/>
    <property type="match status" value="1"/>
</dbReference>
<keyword evidence="1" id="KW-0732">Signal</keyword>
<dbReference type="PANTHER" id="PTHR19328">
    <property type="entry name" value="HEDGEHOG-INTERACTING PROTEIN"/>
    <property type="match status" value="1"/>
</dbReference>
<dbReference type="Pfam" id="PF07995">
    <property type="entry name" value="GSDH"/>
    <property type="match status" value="1"/>
</dbReference>
<dbReference type="InterPro" id="IPR012938">
    <property type="entry name" value="Glc/Sorbosone_DH"/>
</dbReference>
<evidence type="ECO:0000259" key="2">
    <source>
        <dbReference type="Pfam" id="PF07995"/>
    </source>
</evidence>
<dbReference type="SUPFAM" id="SSF50952">
    <property type="entry name" value="Soluble quinoprotein glucose dehydrogenase"/>
    <property type="match status" value="1"/>
</dbReference>
<gene>
    <name evidence="3" type="ORF">GCM10022394_02870</name>
</gene>
<keyword evidence="4" id="KW-1185">Reference proteome</keyword>
<accession>A0ABP6V4K9</accession>
<feature type="chain" id="PRO_5047203103" evidence="1">
    <location>
        <begin position="18"/>
        <end position="360"/>
    </location>
</feature>
<dbReference type="EMBL" id="BAABCX010000001">
    <property type="protein sequence ID" value="GAA3527143.1"/>
    <property type="molecule type" value="Genomic_DNA"/>
</dbReference>
<dbReference type="InterPro" id="IPR011042">
    <property type="entry name" value="6-blade_b-propeller_TolB-like"/>
</dbReference>
<evidence type="ECO:0000313" key="4">
    <source>
        <dbReference type="Proteomes" id="UP001500795"/>
    </source>
</evidence>
<evidence type="ECO:0000256" key="1">
    <source>
        <dbReference type="SAM" id="SignalP"/>
    </source>
</evidence>
<dbReference type="InterPro" id="IPR011041">
    <property type="entry name" value="Quinoprot_gluc/sorb_DH_b-prop"/>
</dbReference>
<sequence>MRILFSLLLLLCLNTFAQDYRVEVVADHLSHPWGWVELPNGDMLVSERGGRLWRISPDWARAEVTGLPRIAVGGQGGLMDLALHPDFANHPWIYFSYSQPGPGGAGTAVARAKLVENRLISRKLLFAQHPKLSGRGHFGSRLAFDKDGFLFITTGERVHARNQAQQLDNHLGKIIRLHDDGRVPEDNPFVNQVGALPEIWSYGHRNIQGAAIHPQSGTLWINEHGPRGGDEVNLIKKGANYGWPLVTFGEDYSGGKIGLGSRMAGMEDALWVWVPSIAPSGMLFYTGELFPQWRGQLFIGALTGRKLVRLTLDGDTIVQENHLLTELGARIRTVGQGHDGALYVLTDEENGRLLRLVPAQ</sequence>